<dbReference type="PANTHER" id="PTHR13847:SF287">
    <property type="entry name" value="FAD-DEPENDENT OXIDOREDUCTASE DOMAIN-CONTAINING PROTEIN 1"/>
    <property type="match status" value="1"/>
</dbReference>
<dbReference type="RefSeq" id="WP_120008054.1">
    <property type="nucleotide sequence ID" value="NZ_JALBUU010000004.1"/>
</dbReference>
<sequence>MNRPGAQNSFDAIVIGGGLVGAAIAYGLQREGLATLLLDEGDIAFRASRGNFGLVWVQSKGLGAPHYQRWTRGSAEEWPKLAQELAAATGIDTGLHQPGGVHICLGEEEFEQRGDYMARLQREAGNLGLEYRMIRGAEARDMLPGLGPDVAGLSWTPYDGHASPLYLLRALHAGFTGAGGTYQPNARVAGAACAPHDFRIDAAGASFRAPRVVLAAGLGNADLAPRFGLSTPVRPQRGQILVTERTQTVLPMPTTTVRQTDEGSLMLGDSKEEVGFDLGQTPEAMKMIANRAVRSFPWIAGLNIVRAWSALRVMAPDGLPIYDQSRRYPGAFTANCHSGVTLAGTHANRLAPMIAAGELEPEMAPFSAERFDVRTAA</sequence>
<dbReference type="SUPFAM" id="SSF54373">
    <property type="entry name" value="FAD-linked reductases, C-terminal domain"/>
    <property type="match status" value="1"/>
</dbReference>
<evidence type="ECO:0000259" key="2">
    <source>
        <dbReference type="Pfam" id="PF01266"/>
    </source>
</evidence>
<dbReference type="PANTHER" id="PTHR13847">
    <property type="entry name" value="SARCOSINE DEHYDROGENASE-RELATED"/>
    <property type="match status" value="1"/>
</dbReference>
<dbReference type="SUPFAM" id="SSF51905">
    <property type="entry name" value="FAD/NAD(P)-binding domain"/>
    <property type="match status" value="1"/>
</dbReference>
<comment type="caution">
    <text evidence="3">The sequence shown here is derived from an EMBL/GenBank/DDBJ whole genome shotgun (WGS) entry which is preliminary data.</text>
</comment>
<dbReference type="InterPro" id="IPR036188">
    <property type="entry name" value="FAD/NAD-bd_sf"/>
</dbReference>
<protein>
    <submittedName>
        <fullName evidence="3">FAD-binding oxidoreductase</fullName>
    </submittedName>
</protein>
<accession>A0ABS9W375</accession>
<evidence type="ECO:0000313" key="4">
    <source>
        <dbReference type="Proteomes" id="UP001201985"/>
    </source>
</evidence>
<dbReference type="Gene3D" id="3.50.50.60">
    <property type="entry name" value="FAD/NAD(P)-binding domain"/>
    <property type="match status" value="1"/>
</dbReference>
<dbReference type="InterPro" id="IPR006076">
    <property type="entry name" value="FAD-dep_OxRdtase"/>
</dbReference>
<keyword evidence="4" id="KW-1185">Reference proteome</keyword>
<name>A0ABS9W375_9PROT</name>
<dbReference type="Gene3D" id="3.30.9.10">
    <property type="entry name" value="D-Amino Acid Oxidase, subunit A, domain 2"/>
    <property type="match status" value="1"/>
</dbReference>
<keyword evidence="1" id="KW-0560">Oxidoreductase</keyword>
<dbReference type="EMBL" id="JALBUU010000004">
    <property type="protein sequence ID" value="MCI0753742.1"/>
    <property type="molecule type" value="Genomic_DNA"/>
</dbReference>
<evidence type="ECO:0000313" key="3">
    <source>
        <dbReference type="EMBL" id="MCI0753742.1"/>
    </source>
</evidence>
<feature type="domain" description="FAD dependent oxidoreductase" evidence="2">
    <location>
        <begin position="11"/>
        <end position="351"/>
    </location>
</feature>
<dbReference type="Pfam" id="PF01266">
    <property type="entry name" value="DAO"/>
    <property type="match status" value="1"/>
</dbReference>
<evidence type="ECO:0000256" key="1">
    <source>
        <dbReference type="ARBA" id="ARBA00023002"/>
    </source>
</evidence>
<proteinExistence type="predicted"/>
<organism evidence="3 4">
    <name type="scientific">Teichococcus vastitatis</name>
    <dbReference type="NCBI Taxonomy" id="2307076"/>
    <lineage>
        <taxon>Bacteria</taxon>
        <taxon>Pseudomonadati</taxon>
        <taxon>Pseudomonadota</taxon>
        <taxon>Alphaproteobacteria</taxon>
        <taxon>Acetobacterales</taxon>
        <taxon>Roseomonadaceae</taxon>
        <taxon>Roseomonas</taxon>
    </lineage>
</organism>
<reference evidence="3 4" key="1">
    <citation type="submission" date="2022-03" db="EMBL/GenBank/DDBJ databases">
        <title>Complete genome analysis of Roseomonas KG 17.1 : a prolific producer of plant growth promoters.</title>
        <authorList>
            <person name="Saadouli I."/>
            <person name="Najjari A."/>
            <person name="Mosbah A."/>
            <person name="Ouzari H.I."/>
        </authorList>
    </citation>
    <scope>NUCLEOTIDE SEQUENCE [LARGE SCALE GENOMIC DNA]</scope>
    <source>
        <strain evidence="3 4">KG17-1</strain>
    </source>
</reference>
<dbReference type="Proteomes" id="UP001201985">
    <property type="component" value="Unassembled WGS sequence"/>
</dbReference>
<gene>
    <name evidence="3" type="ORF">MON41_08210</name>
</gene>